<reference evidence="1 2" key="1">
    <citation type="submission" date="2023-05" db="EMBL/GenBank/DDBJ databases">
        <title>B98-5 Cell Line De Novo Hybrid Assembly: An Optical Mapping Approach.</title>
        <authorList>
            <person name="Kananen K."/>
            <person name="Auerbach J.A."/>
            <person name="Kautto E."/>
            <person name="Blachly J.S."/>
        </authorList>
    </citation>
    <scope>NUCLEOTIDE SEQUENCE [LARGE SCALE GENOMIC DNA]</scope>
    <source>
        <strain evidence="1">B95-8</strain>
        <tissue evidence="1">Cell line</tissue>
    </source>
</reference>
<sequence>MAAKQNKELTQEKVFSSCGSTERTCQCAWKGERGGRGLQTEVQVKKASQKPIRAIIQECNE</sequence>
<name>A0ABQ9TZX6_SAGOE</name>
<organism evidence="1 2">
    <name type="scientific">Saguinus oedipus</name>
    <name type="common">Cotton-top tamarin</name>
    <name type="synonym">Oedipomidas oedipus</name>
    <dbReference type="NCBI Taxonomy" id="9490"/>
    <lineage>
        <taxon>Eukaryota</taxon>
        <taxon>Metazoa</taxon>
        <taxon>Chordata</taxon>
        <taxon>Craniata</taxon>
        <taxon>Vertebrata</taxon>
        <taxon>Euteleostomi</taxon>
        <taxon>Mammalia</taxon>
        <taxon>Eutheria</taxon>
        <taxon>Euarchontoglires</taxon>
        <taxon>Primates</taxon>
        <taxon>Haplorrhini</taxon>
        <taxon>Platyrrhini</taxon>
        <taxon>Cebidae</taxon>
        <taxon>Callitrichinae</taxon>
        <taxon>Saguinus</taxon>
    </lineage>
</organism>
<protein>
    <submittedName>
        <fullName evidence="1">Uncharacterized protein</fullName>
    </submittedName>
</protein>
<dbReference type="Proteomes" id="UP001266305">
    <property type="component" value="Unassembled WGS sequence"/>
</dbReference>
<keyword evidence="2" id="KW-1185">Reference proteome</keyword>
<evidence type="ECO:0000313" key="2">
    <source>
        <dbReference type="Proteomes" id="UP001266305"/>
    </source>
</evidence>
<proteinExistence type="predicted"/>
<comment type="caution">
    <text evidence="1">The sequence shown here is derived from an EMBL/GenBank/DDBJ whole genome shotgun (WGS) entry which is preliminary data.</text>
</comment>
<accession>A0ABQ9TZX6</accession>
<dbReference type="EMBL" id="JASSZA010000017">
    <property type="protein sequence ID" value="KAK2090361.1"/>
    <property type="molecule type" value="Genomic_DNA"/>
</dbReference>
<gene>
    <name evidence="1" type="ORF">P7K49_031617</name>
</gene>
<evidence type="ECO:0000313" key="1">
    <source>
        <dbReference type="EMBL" id="KAK2090361.1"/>
    </source>
</evidence>